<dbReference type="STRING" id="1566387.QV13_26140"/>
<dbReference type="EMBL" id="MDEO01000036">
    <property type="protein sequence ID" value="OCX13032.1"/>
    <property type="molecule type" value="Genomic_DNA"/>
</dbReference>
<dbReference type="CDD" id="cd00448">
    <property type="entry name" value="YjgF_YER057c_UK114_family"/>
    <property type="match status" value="1"/>
</dbReference>
<comment type="caution">
    <text evidence="2">The sequence shown here is derived from an EMBL/GenBank/DDBJ whole genome shotgun (WGS) entry which is preliminary data.</text>
</comment>
<dbReference type="PANTHER" id="PTHR11803:SF58">
    <property type="entry name" value="PROTEIN HMF1-RELATED"/>
    <property type="match status" value="1"/>
</dbReference>
<dbReference type="InterPro" id="IPR006175">
    <property type="entry name" value="YjgF/YER057c/UK114"/>
</dbReference>
<protein>
    <recommendedName>
        <fullName evidence="4">Enamine deaminase RidA</fullName>
    </recommendedName>
</protein>
<dbReference type="SUPFAM" id="SSF55298">
    <property type="entry name" value="YjgF-like"/>
    <property type="match status" value="1"/>
</dbReference>
<dbReference type="Proteomes" id="UP000094412">
    <property type="component" value="Unassembled WGS sequence"/>
</dbReference>
<gene>
    <name evidence="2" type="ORF">QV13_26140</name>
</gene>
<evidence type="ECO:0008006" key="4">
    <source>
        <dbReference type="Google" id="ProtNLM"/>
    </source>
</evidence>
<dbReference type="AlphaFoldDB" id="A0A1C2DE40"/>
<accession>A0A1C2DE40</accession>
<evidence type="ECO:0000313" key="3">
    <source>
        <dbReference type="Proteomes" id="UP000094412"/>
    </source>
</evidence>
<dbReference type="RefSeq" id="WP_024923363.1">
    <property type="nucleotide sequence ID" value="NZ_MDEO01000036.1"/>
</dbReference>
<sequence length="133" mass="14588">MTQRHTINPDGLFDSLQYGFSQAMMVEGGRRLLLSGQVGVDENEKTVEGGIGAQTVKALDNIDYLLKQAGGDLSHVVMLRIYIAEAARDDQRPITEALRRAFPSNPPPSSWIIVTGLSLPEWLIEIEAEAVLP</sequence>
<dbReference type="Pfam" id="PF01042">
    <property type="entry name" value="Ribonuc_L-PSP"/>
    <property type="match status" value="1"/>
</dbReference>
<dbReference type="PANTHER" id="PTHR11803">
    <property type="entry name" value="2-IMINOBUTANOATE/2-IMINOPROPANOATE DEAMINASE RIDA"/>
    <property type="match status" value="1"/>
</dbReference>
<organism evidence="2 3">
    <name type="scientific">Mesorhizobium hungaricum</name>
    <dbReference type="NCBI Taxonomy" id="1566387"/>
    <lineage>
        <taxon>Bacteria</taxon>
        <taxon>Pseudomonadati</taxon>
        <taxon>Pseudomonadota</taxon>
        <taxon>Alphaproteobacteria</taxon>
        <taxon>Hyphomicrobiales</taxon>
        <taxon>Phyllobacteriaceae</taxon>
        <taxon>Mesorhizobium</taxon>
    </lineage>
</organism>
<evidence type="ECO:0000256" key="1">
    <source>
        <dbReference type="ARBA" id="ARBA00010552"/>
    </source>
</evidence>
<comment type="similarity">
    <text evidence="1">Belongs to the RutC family.</text>
</comment>
<dbReference type="InterPro" id="IPR035959">
    <property type="entry name" value="RutC-like_sf"/>
</dbReference>
<evidence type="ECO:0000313" key="2">
    <source>
        <dbReference type="EMBL" id="OCX13032.1"/>
    </source>
</evidence>
<dbReference type="GO" id="GO:0019239">
    <property type="term" value="F:deaminase activity"/>
    <property type="evidence" value="ECO:0007669"/>
    <property type="project" value="TreeGrafter"/>
</dbReference>
<dbReference type="Gene3D" id="3.30.1330.40">
    <property type="entry name" value="RutC-like"/>
    <property type="match status" value="1"/>
</dbReference>
<reference evidence="2 3" key="1">
    <citation type="submission" date="2016-08" db="EMBL/GenBank/DDBJ databases">
        <title>Whole genome sequence of Mesorhizobium sp. strain UASWS1009 isolated from industrial sewage.</title>
        <authorList>
            <person name="Crovadore J."/>
            <person name="Calmin G."/>
            <person name="Chablais R."/>
            <person name="Cochard B."/>
            <person name="Lefort F."/>
        </authorList>
    </citation>
    <scope>NUCLEOTIDE SEQUENCE [LARGE SCALE GENOMIC DNA]</scope>
    <source>
        <strain evidence="2 3">UASWS1009</strain>
    </source>
</reference>
<keyword evidence="3" id="KW-1185">Reference proteome</keyword>
<proteinExistence type="inferred from homology"/>
<dbReference type="GO" id="GO:0005829">
    <property type="term" value="C:cytosol"/>
    <property type="evidence" value="ECO:0007669"/>
    <property type="project" value="TreeGrafter"/>
</dbReference>
<name>A0A1C2DE40_9HYPH</name>